<keyword evidence="8" id="KW-0234">DNA repair</keyword>
<keyword evidence="9" id="KW-0539">Nucleus</keyword>
<dbReference type="GO" id="GO:0042148">
    <property type="term" value="P:DNA strand invasion"/>
    <property type="evidence" value="ECO:0000318"/>
    <property type="project" value="GO_Central"/>
</dbReference>
<dbReference type="SUPFAM" id="SSF52540">
    <property type="entry name" value="P-loop containing nucleoside triphosphate hydrolases"/>
    <property type="match status" value="1"/>
</dbReference>
<keyword evidence="11" id="KW-1185">Reference proteome</keyword>
<dbReference type="InterPro" id="IPR051988">
    <property type="entry name" value="HRR_RAD51_Paralog"/>
</dbReference>
<evidence type="ECO:0000313" key="12">
    <source>
        <dbReference type="RefSeq" id="XP_019052775.1"/>
    </source>
</evidence>
<dbReference type="PROSITE" id="PS50162">
    <property type="entry name" value="RECA_2"/>
    <property type="match status" value="1"/>
</dbReference>
<keyword evidence="5" id="KW-0067">ATP-binding</keyword>
<keyword evidence="6" id="KW-0238">DNA-binding</keyword>
<accession>A0A1U8Q411</accession>
<evidence type="ECO:0000256" key="4">
    <source>
        <dbReference type="ARBA" id="ARBA00022763"/>
    </source>
</evidence>
<evidence type="ECO:0000256" key="6">
    <source>
        <dbReference type="ARBA" id="ARBA00023125"/>
    </source>
</evidence>
<dbReference type="GO" id="GO:0000724">
    <property type="term" value="P:double-strand break repair via homologous recombination"/>
    <property type="evidence" value="ECO:0000318"/>
    <property type="project" value="GO_Central"/>
</dbReference>
<feature type="domain" description="RecA family profile 1" evidence="10">
    <location>
        <begin position="85"/>
        <end position="265"/>
    </location>
</feature>
<proteinExistence type="inferred from homology"/>
<dbReference type="GO" id="GO:0005815">
    <property type="term" value="C:microtubule organizing center"/>
    <property type="evidence" value="ECO:0000318"/>
    <property type="project" value="GO_Central"/>
</dbReference>
<evidence type="ECO:0000256" key="8">
    <source>
        <dbReference type="ARBA" id="ARBA00023204"/>
    </source>
</evidence>
<evidence type="ECO:0000256" key="5">
    <source>
        <dbReference type="ARBA" id="ARBA00022840"/>
    </source>
</evidence>
<dbReference type="STRING" id="4432.A0A1U8Q411"/>
<evidence type="ECO:0000313" key="11">
    <source>
        <dbReference type="Proteomes" id="UP000189703"/>
    </source>
</evidence>
<dbReference type="OrthoDB" id="336321at2759"/>
<gene>
    <name evidence="12" type="primary">LOC104594646</name>
</gene>
<dbReference type="InterPro" id="IPR020588">
    <property type="entry name" value="RecA_ATP-bd"/>
</dbReference>
<dbReference type="OMA" id="QRIHTFR"/>
<evidence type="ECO:0000259" key="10">
    <source>
        <dbReference type="PROSITE" id="PS50162"/>
    </source>
</evidence>
<keyword evidence="3" id="KW-0547">Nucleotide-binding</keyword>
<evidence type="ECO:0000256" key="9">
    <source>
        <dbReference type="ARBA" id="ARBA00023242"/>
    </source>
</evidence>
<evidence type="ECO:0000256" key="3">
    <source>
        <dbReference type="ARBA" id="ARBA00022741"/>
    </source>
</evidence>
<evidence type="ECO:0000256" key="2">
    <source>
        <dbReference type="ARBA" id="ARBA00007095"/>
    </source>
</evidence>
<comment type="similarity">
    <text evidence="2">Belongs to the RecA family. RAD51 subfamily.</text>
</comment>
<evidence type="ECO:0000256" key="1">
    <source>
        <dbReference type="ARBA" id="ARBA00004123"/>
    </source>
</evidence>
<keyword evidence="7" id="KW-0233">DNA recombination</keyword>
<organism evidence="11 12">
    <name type="scientific">Nelumbo nucifera</name>
    <name type="common">Sacred lotus</name>
    <dbReference type="NCBI Taxonomy" id="4432"/>
    <lineage>
        <taxon>Eukaryota</taxon>
        <taxon>Viridiplantae</taxon>
        <taxon>Streptophyta</taxon>
        <taxon>Embryophyta</taxon>
        <taxon>Tracheophyta</taxon>
        <taxon>Spermatophyta</taxon>
        <taxon>Magnoliopsida</taxon>
        <taxon>Proteales</taxon>
        <taxon>Nelumbonaceae</taxon>
        <taxon>Nelumbo</taxon>
    </lineage>
</organism>
<dbReference type="GO" id="GO:0005524">
    <property type="term" value="F:ATP binding"/>
    <property type="evidence" value="ECO:0007669"/>
    <property type="project" value="UniProtKB-KW"/>
</dbReference>
<dbReference type="PANTHER" id="PTHR46457:SF1">
    <property type="entry name" value="DNA REPAIR PROTEIN RAD51 HOMOLOG 4"/>
    <property type="match status" value="1"/>
</dbReference>
<name>A0A1U8Q411_NELNU</name>
<dbReference type="FunCoup" id="A0A1U8Q411">
    <property type="interactions" value="2491"/>
</dbReference>
<sequence>MAPLKSLQREFPIIDCNFQQFCASHGIYSVEDFLVHDLYSLVASAEQQSSSEELREGISQVISIIGSQHQPWSNGVELLGDAQKNKHVLPTGCEGIDMLLQGGLRVGHVTELVGPSPSGKTQVCLQAASNVAVKFMGVVMFLDTCNSFSPRRMACFINQHFNTPVEEVTQKGLKRVMSSILCQSVFDIFSLLDVLRQLELKLQFQVNTGDCKLRLLIIDSISSLITPILGGNGAHGHSLMIFTGFLLKKLAHEYNISVLDAPPPSAEDFLVFFRKRLRALAPAPATLLPFGSDHHPTTAPVTNHMVCGEGGILKPALGESWKSIPHVRLLLSHDRRSNSYNISILKHPVMVSGRAASFTVYG</sequence>
<keyword evidence="4" id="KW-0227">DNA damage</keyword>
<dbReference type="InterPro" id="IPR047323">
    <property type="entry name" value="Rad51D_C"/>
</dbReference>
<comment type="subcellular location">
    <subcellularLocation>
        <location evidence="1">Nucleus</location>
    </subcellularLocation>
</comment>
<dbReference type="GO" id="GO:0005657">
    <property type="term" value="C:replication fork"/>
    <property type="evidence" value="ECO:0000318"/>
    <property type="project" value="GO_Central"/>
</dbReference>
<dbReference type="GO" id="GO:0033063">
    <property type="term" value="C:Rad51B-Rad51C-Rad51D-XRCC2 complex"/>
    <property type="evidence" value="ECO:0000318"/>
    <property type="project" value="GO_Central"/>
</dbReference>
<protein>
    <submittedName>
        <fullName evidence="12">DNA repair protein RAD51 homolog 4 isoform X1</fullName>
    </submittedName>
</protein>
<dbReference type="GO" id="GO:0007131">
    <property type="term" value="P:reciprocal meiotic recombination"/>
    <property type="evidence" value="ECO:0000318"/>
    <property type="project" value="GO_Central"/>
</dbReference>
<dbReference type="GO" id="GO:0008094">
    <property type="term" value="F:ATP-dependent activity, acting on DNA"/>
    <property type="evidence" value="ECO:0000318"/>
    <property type="project" value="GO_Central"/>
</dbReference>
<dbReference type="InParanoid" id="A0A1U8Q411"/>
<dbReference type="Gene3D" id="3.40.50.300">
    <property type="entry name" value="P-loop containing nucleotide triphosphate hydrolases"/>
    <property type="match status" value="1"/>
</dbReference>
<dbReference type="GO" id="GO:0003697">
    <property type="term" value="F:single-stranded DNA binding"/>
    <property type="evidence" value="ECO:0000318"/>
    <property type="project" value="GO_Central"/>
</dbReference>
<dbReference type="Pfam" id="PF08423">
    <property type="entry name" value="Rad51"/>
    <property type="match status" value="1"/>
</dbReference>
<dbReference type="CDD" id="cd19489">
    <property type="entry name" value="Rad51D"/>
    <property type="match status" value="1"/>
</dbReference>
<evidence type="ECO:0000256" key="7">
    <source>
        <dbReference type="ARBA" id="ARBA00023172"/>
    </source>
</evidence>
<dbReference type="InterPro" id="IPR027417">
    <property type="entry name" value="P-loop_NTPase"/>
</dbReference>
<dbReference type="GeneID" id="104594646"/>
<dbReference type="Proteomes" id="UP000189703">
    <property type="component" value="Unplaced"/>
</dbReference>
<dbReference type="GO" id="GO:0140664">
    <property type="term" value="F:ATP-dependent DNA damage sensor activity"/>
    <property type="evidence" value="ECO:0007669"/>
    <property type="project" value="InterPro"/>
</dbReference>
<reference evidence="12" key="1">
    <citation type="submission" date="2025-08" db="UniProtKB">
        <authorList>
            <consortium name="RefSeq"/>
        </authorList>
    </citation>
    <scope>IDENTIFICATION</scope>
</reference>
<dbReference type="AlphaFoldDB" id="A0A1U8Q411"/>
<dbReference type="InterPro" id="IPR013632">
    <property type="entry name" value="Rad51_C"/>
</dbReference>
<dbReference type="GO" id="GO:0000723">
    <property type="term" value="P:telomere maintenance"/>
    <property type="evidence" value="ECO:0000318"/>
    <property type="project" value="GO_Central"/>
</dbReference>
<dbReference type="PANTHER" id="PTHR46457">
    <property type="entry name" value="DNA REPAIR PROTEIN RAD51 HOMOLOG 4"/>
    <property type="match status" value="1"/>
</dbReference>
<dbReference type="RefSeq" id="XP_019052775.1">
    <property type="nucleotide sequence ID" value="XM_019197230.1"/>
</dbReference>